<dbReference type="GO" id="GO:0015159">
    <property type="term" value="F:polysaccharide transmembrane transporter activity"/>
    <property type="evidence" value="ECO:0007669"/>
    <property type="project" value="InterPro"/>
</dbReference>
<gene>
    <name evidence="18" type="ORF">GCM10011452_25400</name>
</gene>
<dbReference type="InterPro" id="IPR054765">
    <property type="entry name" value="SLBB_dom"/>
</dbReference>
<name>A0A918MM97_9RHOB</name>
<evidence type="ECO:0000256" key="8">
    <source>
        <dbReference type="ARBA" id="ARBA00023047"/>
    </source>
</evidence>
<evidence type="ECO:0000256" key="4">
    <source>
        <dbReference type="ARBA" id="ARBA00022452"/>
    </source>
</evidence>
<keyword evidence="4" id="KW-1134">Transmembrane beta strand</keyword>
<dbReference type="AlphaFoldDB" id="A0A918MM97"/>
<feature type="signal peptide" evidence="15">
    <location>
        <begin position="1"/>
        <end position="22"/>
    </location>
</feature>
<dbReference type="GO" id="GO:0009279">
    <property type="term" value="C:cell outer membrane"/>
    <property type="evidence" value="ECO:0007669"/>
    <property type="project" value="UniProtKB-SubCell"/>
</dbReference>
<keyword evidence="19" id="KW-1185">Reference proteome</keyword>
<keyword evidence="14" id="KW-0449">Lipoprotein</keyword>
<comment type="caution">
    <text evidence="18">The sequence shown here is derived from an EMBL/GenBank/DDBJ whole genome shotgun (WGS) entry which is preliminary data.</text>
</comment>
<evidence type="ECO:0000256" key="3">
    <source>
        <dbReference type="ARBA" id="ARBA00022448"/>
    </source>
</evidence>
<dbReference type="EMBL" id="BMYQ01000008">
    <property type="protein sequence ID" value="GGW35917.1"/>
    <property type="molecule type" value="Genomic_DNA"/>
</dbReference>
<organism evidence="18 19">
    <name type="scientific">Gemmobacter lanyuensis</name>
    <dbReference type="NCBI Taxonomy" id="1054497"/>
    <lineage>
        <taxon>Bacteria</taxon>
        <taxon>Pseudomonadati</taxon>
        <taxon>Pseudomonadota</taxon>
        <taxon>Alphaproteobacteria</taxon>
        <taxon>Rhodobacterales</taxon>
        <taxon>Paracoccaceae</taxon>
        <taxon>Gemmobacter</taxon>
    </lineage>
</organism>
<reference evidence="18" key="1">
    <citation type="journal article" date="2014" name="Int. J. Syst. Evol. Microbiol.">
        <title>Complete genome sequence of Corynebacterium casei LMG S-19264T (=DSM 44701T), isolated from a smear-ripened cheese.</title>
        <authorList>
            <consortium name="US DOE Joint Genome Institute (JGI-PGF)"/>
            <person name="Walter F."/>
            <person name="Albersmeier A."/>
            <person name="Kalinowski J."/>
            <person name="Ruckert C."/>
        </authorList>
    </citation>
    <scope>NUCLEOTIDE SEQUENCE</scope>
    <source>
        <strain evidence="18">KCTC 23714</strain>
    </source>
</reference>
<accession>A0A918MM97</accession>
<dbReference type="GO" id="GO:0015288">
    <property type="term" value="F:porin activity"/>
    <property type="evidence" value="ECO:0007669"/>
    <property type="project" value="UniProtKB-KW"/>
</dbReference>
<feature type="domain" description="Polysaccharide export protein N-terminal" evidence="16">
    <location>
        <begin position="82"/>
        <end position="161"/>
    </location>
</feature>
<keyword evidence="9" id="KW-0406">Ion transport</keyword>
<evidence type="ECO:0000256" key="7">
    <source>
        <dbReference type="ARBA" id="ARBA00022729"/>
    </source>
</evidence>
<keyword evidence="11" id="KW-0472">Membrane</keyword>
<dbReference type="GO" id="GO:0046930">
    <property type="term" value="C:pore complex"/>
    <property type="evidence" value="ECO:0007669"/>
    <property type="project" value="UniProtKB-KW"/>
</dbReference>
<evidence type="ECO:0000256" key="6">
    <source>
        <dbReference type="ARBA" id="ARBA00022692"/>
    </source>
</evidence>
<keyword evidence="7 15" id="KW-0732">Signal</keyword>
<dbReference type="PROSITE" id="PS51257">
    <property type="entry name" value="PROKAR_LIPOPROTEIN"/>
    <property type="match status" value="1"/>
</dbReference>
<evidence type="ECO:0000256" key="1">
    <source>
        <dbReference type="ARBA" id="ARBA00004571"/>
    </source>
</evidence>
<evidence type="ECO:0000256" key="13">
    <source>
        <dbReference type="ARBA" id="ARBA00023237"/>
    </source>
</evidence>
<dbReference type="PANTHER" id="PTHR33619:SF3">
    <property type="entry name" value="POLYSACCHARIDE EXPORT PROTEIN GFCE-RELATED"/>
    <property type="match status" value="1"/>
</dbReference>
<evidence type="ECO:0000313" key="19">
    <source>
        <dbReference type="Proteomes" id="UP000628984"/>
    </source>
</evidence>
<dbReference type="GO" id="GO:0006811">
    <property type="term" value="P:monoatomic ion transport"/>
    <property type="evidence" value="ECO:0007669"/>
    <property type="project" value="UniProtKB-KW"/>
</dbReference>
<proteinExistence type="inferred from homology"/>
<dbReference type="Pfam" id="PF22461">
    <property type="entry name" value="SLBB_2"/>
    <property type="match status" value="2"/>
</dbReference>
<dbReference type="Gene3D" id="3.10.560.10">
    <property type="entry name" value="Outer membrane lipoprotein wza domain like"/>
    <property type="match status" value="2"/>
</dbReference>
<evidence type="ECO:0000256" key="14">
    <source>
        <dbReference type="ARBA" id="ARBA00023288"/>
    </source>
</evidence>
<evidence type="ECO:0000256" key="5">
    <source>
        <dbReference type="ARBA" id="ARBA00022597"/>
    </source>
</evidence>
<evidence type="ECO:0000256" key="15">
    <source>
        <dbReference type="SAM" id="SignalP"/>
    </source>
</evidence>
<evidence type="ECO:0000256" key="11">
    <source>
        <dbReference type="ARBA" id="ARBA00023136"/>
    </source>
</evidence>
<keyword evidence="8" id="KW-0625">Polysaccharide transport</keyword>
<dbReference type="Proteomes" id="UP000628984">
    <property type="component" value="Unassembled WGS sequence"/>
</dbReference>
<keyword evidence="12" id="KW-0564">Palmitate</keyword>
<reference evidence="18" key="2">
    <citation type="submission" date="2020-09" db="EMBL/GenBank/DDBJ databases">
        <authorList>
            <person name="Sun Q."/>
            <person name="Kim S."/>
        </authorList>
    </citation>
    <scope>NUCLEOTIDE SEQUENCE</scope>
    <source>
        <strain evidence="18">KCTC 23714</strain>
    </source>
</reference>
<dbReference type="Pfam" id="PF02563">
    <property type="entry name" value="Poly_export"/>
    <property type="match status" value="1"/>
</dbReference>
<sequence>MNFTTSRAAKAAVMAVLVSSVAACGLPRSGPNKSEIYAGSVLKGGDAFVVSVNSRVTRATSVMPAFGFSSRFSGAGVVGSDTISPGDVLGLTIFENVKDDPLLGNTGQRVSALDEVQVDGQGYIFVPYAGKIKAAGQTPDSLRQIITQKLDSQTPDPQVTVARLAGDGQTVTVSGAVSGQGVFPIERPTRTLSSMIAKAGGVAIEPAVAVVRVTRGGETGKVWLQDLYENPGLDIALRGGDKIVVERDQRAFVALGATGAQSLVPFETQTLSAIEAIAQVGGLNTSLADPTGVFVFRNETAAVANTVLGRKDLKGEQRMVYVLDLTQPTGMFEARDFLIRDGDTLYVTEAPFTQWSKTIAAITGTAGAADTLASVGSSTASSGN</sequence>
<dbReference type="PANTHER" id="PTHR33619">
    <property type="entry name" value="POLYSACCHARIDE EXPORT PROTEIN GFCE-RELATED"/>
    <property type="match status" value="1"/>
</dbReference>
<evidence type="ECO:0000259" key="17">
    <source>
        <dbReference type="Pfam" id="PF22461"/>
    </source>
</evidence>
<keyword evidence="5" id="KW-0762">Sugar transport</keyword>
<evidence type="ECO:0000256" key="12">
    <source>
        <dbReference type="ARBA" id="ARBA00023139"/>
    </source>
</evidence>
<evidence type="ECO:0000259" key="16">
    <source>
        <dbReference type="Pfam" id="PF02563"/>
    </source>
</evidence>
<evidence type="ECO:0000256" key="2">
    <source>
        <dbReference type="ARBA" id="ARBA00009450"/>
    </source>
</evidence>
<dbReference type="InterPro" id="IPR003715">
    <property type="entry name" value="Poly_export_N"/>
</dbReference>
<dbReference type="RefSeq" id="WP_373296118.1">
    <property type="nucleotide sequence ID" value="NZ_BMYQ01000008.1"/>
</dbReference>
<protein>
    <submittedName>
        <fullName evidence="18">Sugar ABC transporter substrate-binding protein</fullName>
    </submittedName>
</protein>
<comment type="similarity">
    <text evidence="2">Belongs to the BexD/CtrA/VexA family.</text>
</comment>
<dbReference type="Gene3D" id="3.30.1950.10">
    <property type="entry name" value="wza like domain"/>
    <property type="match status" value="1"/>
</dbReference>
<feature type="domain" description="SLBB" evidence="17">
    <location>
        <begin position="169"/>
        <end position="245"/>
    </location>
</feature>
<evidence type="ECO:0000256" key="9">
    <source>
        <dbReference type="ARBA" id="ARBA00023065"/>
    </source>
</evidence>
<keyword evidence="10" id="KW-0626">Porin</keyword>
<evidence type="ECO:0000313" key="18">
    <source>
        <dbReference type="EMBL" id="GGW35917.1"/>
    </source>
</evidence>
<keyword evidence="3" id="KW-0813">Transport</keyword>
<evidence type="ECO:0000256" key="10">
    <source>
        <dbReference type="ARBA" id="ARBA00023114"/>
    </source>
</evidence>
<feature type="domain" description="SLBB" evidence="17">
    <location>
        <begin position="255"/>
        <end position="347"/>
    </location>
</feature>
<keyword evidence="13" id="KW-0998">Cell outer membrane</keyword>
<dbReference type="InterPro" id="IPR049712">
    <property type="entry name" value="Poly_export"/>
</dbReference>
<feature type="chain" id="PRO_5036673857" evidence="15">
    <location>
        <begin position="23"/>
        <end position="384"/>
    </location>
</feature>
<keyword evidence="6" id="KW-0812">Transmembrane</keyword>
<comment type="subcellular location">
    <subcellularLocation>
        <location evidence="1">Cell outer membrane</location>
        <topology evidence="1">Multi-pass membrane protein</topology>
    </subcellularLocation>
</comment>